<accession>A0ABV9EQF0</accession>
<comment type="caution">
    <text evidence="3">The sequence shown here is derived from an EMBL/GenBank/DDBJ whole genome shotgun (WGS) entry which is preliminary data.</text>
</comment>
<keyword evidence="3" id="KW-0067">ATP-binding</keyword>
<dbReference type="Gene3D" id="3.30.565.10">
    <property type="entry name" value="Histidine kinase-like ATPase, C-terminal domain"/>
    <property type="match status" value="1"/>
</dbReference>
<evidence type="ECO:0000313" key="3">
    <source>
        <dbReference type="EMBL" id="MFC4590716.1"/>
    </source>
</evidence>
<feature type="domain" description="Histidine kinase/HSP90-like ATPase" evidence="2">
    <location>
        <begin position="23"/>
        <end position="132"/>
    </location>
</feature>
<organism evidence="3 4">
    <name type="scientific">Sphaerisporangium corydalis</name>
    <dbReference type="NCBI Taxonomy" id="1441875"/>
    <lineage>
        <taxon>Bacteria</taxon>
        <taxon>Bacillati</taxon>
        <taxon>Actinomycetota</taxon>
        <taxon>Actinomycetes</taxon>
        <taxon>Streptosporangiales</taxon>
        <taxon>Streptosporangiaceae</taxon>
        <taxon>Sphaerisporangium</taxon>
    </lineage>
</organism>
<dbReference type="RefSeq" id="WP_262845265.1">
    <property type="nucleotide sequence ID" value="NZ_JANZYP010000037.1"/>
</dbReference>
<keyword evidence="4" id="KW-1185">Reference proteome</keyword>
<keyword evidence="1" id="KW-0808">Transferase</keyword>
<evidence type="ECO:0000313" key="4">
    <source>
        <dbReference type="Proteomes" id="UP001595891"/>
    </source>
</evidence>
<dbReference type="PANTHER" id="PTHR35526">
    <property type="entry name" value="ANTI-SIGMA-F FACTOR RSBW-RELATED"/>
    <property type="match status" value="1"/>
</dbReference>
<dbReference type="Pfam" id="PF13581">
    <property type="entry name" value="HATPase_c_2"/>
    <property type="match status" value="1"/>
</dbReference>
<protein>
    <submittedName>
        <fullName evidence="3">ATP-binding protein</fullName>
    </submittedName>
</protein>
<dbReference type="GO" id="GO:0005524">
    <property type="term" value="F:ATP binding"/>
    <property type="evidence" value="ECO:0007669"/>
    <property type="project" value="UniProtKB-KW"/>
</dbReference>
<dbReference type="InterPro" id="IPR036890">
    <property type="entry name" value="HATPase_C_sf"/>
</dbReference>
<dbReference type="InterPro" id="IPR050267">
    <property type="entry name" value="Anti-sigma-factor_SerPK"/>
</dbReference>
<dbReference type="SUPFAM" id="SSF55874">
    <property type="entry name" value="ATPase domain of HSP90 chaperone/DNA topoisomerase II/histidine kinase"/>
    <property type="match status" value="1"/>
</dbReference>
<dbReference type="PANTHER" id="PTHR35526:SF3">
    <property type="entry name" value="ANTI-SIGMA-F FACTOR RSBW"/>
    <property type="match status" value="1"/>
</dbReference>
<gene>
    <name evidence="3" type="ORF">ACFO8L_31790</name>
</gene>
<dbReference type="Proteomes" id="UP001595891">
    <property type="component" value="Unassembled WGS sequence"/>
</dbReference>
<dbReference type="EMBL" id="JBHSFN010000025">
    <property type="protein sequence ID" value="MFC4590716.1"/>
    <property type="molecule type" value="Genomic_DNA"/>
</dbReference>
<keyword evidence="1" id="KW-0418">Kinase</keyword>
<keyword evidence="3" id="KW-0547">Nucleotide-binding</keyword>
<dbReference type="CDD" id="cd16936">
    <property type="entry name" value="HATPase_RsbW-like"/>
    <property type="match status" value="1"/>
</dbReference>
<evidence type="ECO:0000259" key="2">
    <source>
        <dbReference type="Pfam" id="PF13581"/>
    </source>
</evidence>
<name>A0ABV9EQF0_9ACTN</name>
<reference evidence="4" key="1">
    <citation type="journal article" date="2019" name="Int. J. Syst. Evol. Microbiol.">
        <title>The Global Catalogue of Microorganisms (GCM) 10K type strain sequencing project: providing services to taxonomists for standard genome sequencing and annotation.</title>
        <authorList>
            <consortium name="The Broad Institute Genomics Platform"/>
            <consortium name="The Broad Institute Genome Sequencing Center for Infectious Disease"/>
            <person name="Wu L."/>
            <person name="Ma J."/>
        </authorList>
    </citation>
    <scope>NUCLEOTIDE SEQUENCE [LARGE SCALE GENOMIC DNA]</scope>
    <source>
        <strain evidence="4">CCUG 49560</strain>
    </source>
</reference>
<proteinExistence type="predicted"/>
<keyword evidence="1" id="KW-0723">Serine/threonine-protein kinase</keyword>
<dbReference type="InterPro" id="IPR003594">
    <property type="entry name" value="HATPase_dom"/>
</dbReference>
<sequence>MTVRTTQPFDRTREACWELSGGPESIGDLRGILQETLGQWEVGDLVDDVVLVATELLTNAVLHARPPITLTLRLVGEVLAGAVGDHGGIWAPGEAWAALEDDEHGRGLQIVSAITDRWEVDPGPGLGKTVWFACQIRKPL</sequence>
<evidence type="ECO:0000256" key="1">
    <source>
        <dbReference type="ARBA" id="ARBA00022527"/>
    </source>
</evidence>